<proteinExistence type="predicted"/>
<evidence type="ECO:0000313" key="2">
    <source>
        <dbReference type="Proteomes" id="UP000650994"/>
    </source>
</evidence>
<evidence type="ECO:0000313" key="1">
    <source>
        <dbReference type="EMBL" id="GGE97548.1"/>
    </source>
</evidence>
<accession>A0ABQ1TN50</accession>
<sequence>MGINTAVPNATLDVVSSPTDVAKIDGFIPPKLTGDELKAKDNLYTTNQIGAIVYITVPSIVTTPKTVRVTSVGYYFYDGVEWEKINSDTTDLSGAALIAGIYGFAPASTGNTTTYLGANMGANIRKVRWDAVRKQVTDIITYNATDNSFTANRTGYFQFAANLVFRGPYNDFVRLGFSRAYTGTLSTASNATFSFFTQPNFNADANAPVTLYSSGVIRLVAGQKISTITRFITPTTNTLDVEDINYDRTLISSLVVTFYSED</sequence>
<protein>
    <submittedName>
        <fullName evidence="1">Uncharacterized protein</fullName>
    </submittedName>
</protein>
<dbReference type="Proteomes" id="UP000650994">
    <property type="component" value="Unassembled WGS sequence"/>
</dbReference>
<gene>
    <name evidence="1" type="ORF">GCM10010984_13900</name>
</gene>
<comment type="caution">
    <text evidence="1">The sequence shown here is derived from an EMBL/GenBank/DDBJ whole genome shotgun (WGS) entry which is preliminary data.</text>
</comment>
<dbReference type="EMBL" id="BMFL01000008">
    <property type="protein sequence ID" value="GGE97548.1"/>
    <property type="molecule type" value="Genomic_DNA"/>
</dbReference>
<reference evidence="2" key="1">
    <citation type="journal article" date="2019" name="Int. J. Syst. Evol. Microbiol.">
        <title>The Global Catalogue of Microorganisms (GCM) 10K type strain sequencing project: providing services to taxonomists for standard genome sequencing and annotation.</title>
        <authorList>
            <consortium name="The Broad Institute Genomics Platform"/>
            <consortium name="The Broad Institute Genome Sequencing Center for Infectious Disease"/>
            <person name="Wu L."/>
            <person name="Ma J."/>
        </authorList>
    </citation>
    <scope>NUCLEOTIDE SEQUENCE [LARGE SCALE GENOMIC DNA]</scope>
    <source>
        <strain evidence="2">CGMCC 1.12707</strain>
    </source>
</reference>
<name>A0ABQ1TN50_9FLAO</name>
<organism evidence="1 2">
    <name type="scientific">Chishuiella changwenlii</name>
    <dbReference type="NCBI Taxonomy" id="1434701"/>
    <lineage>
        <taxon>Bacteria</taxon>
        <taxon>Pseudomonadati</taxon>
        <taxon>Bacteroidota</taxon>
        <taxon>Flavobacteriia</taxon>
        <taxon>Flavobacteriales</taxon>
        <taxon>Weeksellaceae</taxon>
        <taxon>Chishuiella</taxon>
    </lineage>
</organism>
<keyword evidence="2" id="KW-1185">Reference proteome</keyword>